<dbReference type="PANTHER" id="PTHR21581">
    <property type="entry name" value="D-ALANYL-D-ALANINE CARBOXYPEPTIDASE"/>
    <property type="match status" value="1"/>
</dbReference>
<evidence type="ECO:0000256" key="15">
    <source>
        <dbReference type="SAM" id="SignalP"/>
    </source>
</evidence>
<keyword evidence="5 17" id="KW-0121">Carboxypeptidase</keyword>
<feature type="compositionally biased region" description="Low complexity" evidence="14">
    <location>
        <begin position="29"/>
        <end position="45"/>
    </location>
</feature>
<keyword evidence="8 17" id="KW-0378">Hydrolase</keyword>
<dbReference type="PRINTS" id="PR00725">
    <property type="entry name" value="DADACBPTASE1"/>
</dbReference>
<dbReference type="InterPro" id="IPR012338">
    <property type="entry name" value="Beta-lactam/transpept-like"/>
</dbReference>
<comment type="caution">
    <text evidence="17">The sequence shown here is derived from an EMBL/GenBank/DDBJ whole genome shotgun (WGS) entry which is preliminary data.</text>
</comment>
<dbReference type="Pfam" id="PF07943">
    <property type="entry name" value="PBP5_C"/>
    <property type="match status" value="1"/>
</dbReference>
<evidence type="ECO:0000256" key="12">
    <source>
        <dbReference type="ARBA" id="ARBA00034000"/>
    </source>
</evidence>
<protein>
    <recommendedName>
        <fullName evidence="4">serine-type D-Ala-D-Ala carboxypeptidase</fullName>
        <ecNumber evidence="4">3.4.16.4</ecNumber>
    </recommendedName>
</protein>
<feature type="chain" id="PRO_5047384079" description="serine-type D-Ala-D-Ala carboxypeptidase" evidence="15">
    <location>
        <begin position="27"/>
        <end position="415"/>
    </location>
</feature>
<comment type="similarity">
    <text evidence="3 13">Belongs to the peptidase S11 family.</text>
</comment>
<evidence type="ECO:0000313" key="17">
    <source>
        <dbReference type="EMBL" id="MFD2262575.1"/>
    </source>
</evidence>
<comment type="catalytic activity">
    <reaction evidence="12">
        <text>Preferential cleavage: (Ac)2-L-Lys-D-Ala-|-D-Ala. Also transpeptidation of peptidyl-alanyl moieties that are N-acyl substituents of D-alanine.</text>
        <dbReference type="EC" id="3.4.16.4"/>
    </reaction>
</comment>
<feature type="region of interest" description="Disordered" evidence="14">
    <location>
        <begin position="29"/>
        <end position="58"/>
    </location>
</feature>
<feature type="signal peptide" evidence="15">
    <location>
        <begin position="1"/>
        <end position="26"/>
    </location>
</feature>
<keyword evidence="18" id="KW-1185">Reference proteome</keyword>
<evidence type="ECO:0000313" key="18">
    <source>
        <dbReference type="Proteomes" id="UP001597295"/>
    </source>
</evidence>
<evidence type="ECO:0000256" key="5">
    <source>
        <dbReference type="ARBA" id="ARBA00022645"/>
    </source>
</evidence>
<evidence type="ECO:0000256" key="11">
    <source>
        <dbReference type="ARBA" id="ARBA00023316"/>
    </source>
</evidence>
<gene>
    <name evidence="17" type="ORF">ACFSM5_06720</name>
</gene>
<evidence type="ECO:0000256" key="7">
    <source>
        <dbReference type="ARBA" id="ARBA00022729"/>
    </source>
</evidence>
<reference evidence="18" key="1">
    <citation type="journal article" date="2019" name="Int. J. Syst. Evol. Microbiol.">
        <title>The Global Catalogue of Microorganisms (GCM) 10K type strain sequencing project: providing services to taxonomists for standard genome sequencing and annotation.</title>
        <authorList>
            <consortium name="The Broad Institute Genomics Platform"/>
            <consortium name="The Broad Institute Genome Sequencing Center for Infectious Disease"/>
            <person name="Wu L."/>
            <person name="Ma J."/>
        </authorList>
    </citation>
    <scope>NUCLEOTIDE SEQUENCE [LARGE SCALE GENOMIC DNA]</scope>
    <source>
        <strain evidence="18">CGMCC 1.19062</strain>
    </source>
</reference>
<evidence type="ECO:0000256" key="8">
    <source>
        <dbReference type="ARBA" id="ARBA00022801"/>
    </source>
</evidence>
<dbReference type="SUPFAM" id="SSF56601">
    <property type="entry name" value="beta-lactamase/transpeptidase-like"/>
    <property type="match status" value="1"/>
</dbReference>
<keyword evidence="10" id="KW-0573">Peptidoglycan synthesis</keyword>
<evidence type="ECO:0000256" key="3">
    <source>
        <dbReference type="ARBA" id="ARBA00007164"/>
    </source>
</evidence>
<dbReference type="InterPro" id="IPR037167">
    <property type="entry name" value="Peptidase_S11_C_sf"/>
</dbReference>
<dbReference type="InterPro" id="IPR001967">
    <property type="entry name" value="Peptidase_S11_N"/>
</dbReference>
<keyword evidence="7 15" id="KW-0732">Signal</keyword>
<dbReference type="Gene3D" id="3.40.710.10">
    <property type="entry name" value="DD-peptidase/beta-lactamase superfamily"/>
    <property type="match status" value="1"/>
</dbReference>
<keyword evidence="6" id="KW-0645">Protease</keyword>
<dbReference type="InterPro" id="IPR015956">
    <property type="entry name" value="Peniciliin-bd_prot_C_sf"/>
</dbReference>
<dbReference type="InterPro" id="IPR018044">
    <property type="entry name" value="Peptidase_S11"/>
</dbReference>
<dbReference type="Pfam" id="PF00768">
    <property type="entry name" value="Peptidase_S11"/>
    <property type="match status" value="1"/>
</dbReference>
<evidence type="ECO:0000256" key="13">
    <source>
        <dbReference type="RuleBase" id="RU004016"/>
    </source>
</evidence>
<dbReference type="GO" id="GO:0004180">
    <property type="term" value="F:carboxypeptidase activity"/>
    <property type="evidence" value="ECO:0007669"/>
    <property type="project" value="UniProtKB-KW"/>
</dbReference>
<evidence type="ECO:0000256" key="9">
    <source>
        <dbReference type="ARBA" id="ARBA00022960"/>
    </source>
</evidence>
<organism evidence="17 18">
    <name type="scientific">Lacibacterium aquatile</name>
    <dbReference type="NCBI Taxonomy" id="1168082"/>
    <lineage>
        <taxon>Bacteria</taxon>
        <taxon>Pseudomonadati</taxon>
        <taxon>Pseudomonadota</taxon>
        <taxon>Alphaproteobacteria</taxon>
        <taxon>Rhodospirillales</taxon>
        <taxon>Rhodospirillaceae</taxon>
    </lineage>
</organism>
<keyword evidence="9" id="KW-0133">Cell shape</keyword>
<comment type="pathway">
    <text evidence="2">Cell wall biogenesis; peptidoglycan biosynthesis.</text>
</comment>
<dbReference type="EMBL" id="JBHUIP010000004">
    <property type="protein sequence ID" value="MFD2262575.1"/>
    <property type="molecule type" value="Genomic_DNA"/>
</dbReference>
<feature type="domain" description="Peptidase S11 D-Ala-D-Ala carboxypeptidase A C-terminal" evidence="16">
    <location>
        <begin position="307"/>
        <end position="397"/>
    </location>
</feature>
<evidence type="ECO:0000256" key="4">
    <source>
        <dbReference type="ARBA" id="ARBA00012448"/>
    </source>
</evidence>
<dbReference type="RefSeq" id="WP_379875534.1">
    <property type="nucleotide sequence ID" value="NZ_JBHUIP010000004.1"/>
</dbReference>
<proteinExistence type="inferred from homology"/>
<dbReference type="EC" id="3.4.16.4" evidence="4"/>
<evidence type="ECO:0000256" key="6">
    <source>
        <dbReference type="ARBA" id="ARBA00022670"/>
    </source>
</evidence>
<dbReference type="SUPFAM" id="SSF69189">
    <property type="entry name" value="Penicillin-binding protein associated domain"/>
    <property type="match status" value="1"/>
</dbReference>
<dbReference type="PANTHER" id="PTHR21581:SF6">
    <property type="entry name" value="TRAFFICKING PROTEIN PARTICLE COMPLEX SUBUNIT 12"/>
    <property type="match status" value="1"/>
</dbReference>
<name>A0ABW5DPZ5_9PROT</name>
<evidence type="ECO:0000259" key="16">
    <source>
        <dbReference type="SMART" id="SM00936"/>
    </source>
</evidence>
<dbReference type="SMART" id="SM00936">
    <property type="entry name" value="PBP5_C"/>
    <property type="match status" value="1"/>
</dbReference>
<dbReference type="InterPro" id="IPR012907">
    <property type="entry name" value="Peptidase_S11_C"/>
</dbReference>
<evidence type="ECO:0000256" key="10">
    <source>
        <dbReference type="ARBA" id="ARBA00022984"/>
    </source>
</evidence>
<dbReference type="Gene3D" id="2.60.410.10">
    <property type="entry name" value="D-Ala-D-Ala carboxypeptidase, C-terminal domain"/>
    <property type="match status" value="1"/>
</dbReference>
<evidence type="ECO:0000256" key="1">
    <source>
        <dbReference type="ARBA" id="ARBA00003217"/>
    </source>
</evidence>
<evidence type="ECO:0000256" key="2">
    <source>
        <dbReference type="ARBA" id="ARBA00004752"/>
    </source>
</evidence>
<dbReference type="Proteomes" id="UP001597295">
    <property type="component" value="Unassembled WGS sequence"/>
</dbReference>
<accession>A0ABW5DPZ5</accession>
<keyword evidence="11" id="KW-0961">Cell wall biogenesis/degradation</keyword>
<evidence type="ECO:0000256" key="14">
    <source>
        <dbReference type="SAM" id="MobiDB-lite"/>
    </source>
</evidence>
<sequence>MAKSLVTAFFVAAVATSIAVPYYAEAQQKPPAKPATQPQKPAAKPAMPPPPPAPTVDARGFPLIETGAEFAYIIDATTGAVLLDKNGSQRMYPSSMTKIMTAYLVFEKLKKGELKLEDELTVSEKAWRMGGSKMFIEVGTRVKILDLLHGAVISSGNDACVALAEGLAGSEEAFAEQMTRKARELGMMDTNFRNASGWPDPDHWTTSHDLAVLAYATIRDFPDLYQMYADRQFTFNGIKQDNRNPLLASLAGSDGLKTGHTEIAGYGLTASAVREGRRLIMVINGLKSMRDRAQESERLMSWAFREFDNYALFKPGDVVEEVPVWLGQAKTVPVSVQQQSVVTLPRRLRKDMQVSVKYESPVKAPVQQGQEIGQLVVTTPNLPPIQLPLVAAQSVGELGLFGRVGAAVNHFVLGQ</sequence>
<comment type="function">
    <text evidence="1">Removes C-terminal D-alanyl residues from sugar-peptide cell wall precursors.</text>
</comment>